<keyword evidence="3" id="KW-1185">Reference proteome</keyword>
<dbReference type="AlphaFoldDB" id="A0A9W6SF31"/>
<dbReference type="Proteomes" id="UP001165074">
    <property type="component" value="Unassembled WGS sequence"/>
</dbReference>
<evidence type="ECO:0000256" key="1">
    <source>
        <dbReference type="SAM" id="SignalP"/>
    </source>
</evidence>
<name>A0A9W6SF31_9ACTN</name>
<organism evidence="2 3">
    <name type="scientific">Actinoallomurus iriomotensis</name>
    <dbReference type="NCBI Taxonomy" id="478107"/>
    <lineage>
        <taxon>Bacteria</taxon>
        <taxon>Bacillati</taxon>
        <taxon>Actinomycetota</taxon>
        <taxon>Actinomycetes</taxon>
        <taxon>Streptosporangiales</taxon>
        <taxon>Thermomonosporaceae</taxon>
        <taxon>Actinoallomurus</taxon>
    </lineage>
</organism>
<sequence>MATLSGTRRLGTALAGVAAITSAVLVAPASHARAGTCPASTTCPTTVTFAVTAPDSLTITVPDGPVNIGGNTPGNQITGQLGLVTVSDQRASLTATWTATVSASNFTTGGGTGAETIPSSNVQYWSGPATATTGTGTFVPGQANAAAAVTLDQPRTAFSKSTGSGDNSATWNPTLIVNVPTQAVAGTYTGTVSHQVA</sequence>
<protein>
    <recommendedName>
        <fullName evidence="4">WxL domain-containing protein</fullName>
    </recommendedName>
</protein>
<evidence type="ECO:0008006" key="4">
    <source>
        <dbReference type="Google" id="ProtNLM"/>
    </source>
</evidence>
<dbReference type="EMBL" id="BSTK01000021">
    <property type="protein sequence ID" value="GLY91645.1"/>
    <property type="molecule type" value="Genomic_DNA"/>
</dbReference>
<gene>
    <name evidence="2" type="ORF">Airi02_095730</name>
</gene>
<comment type="caution">
    <text evidence="2">The sequence shown here is derived from an EMBL/GenBank/DDBJ whole genome shotgun (WGS) entry which is preliminary data.</text>
</comment>
<reference evidence="2" key="1">
    <citation type="submission" date="2023-03" db="EMBL/GenBank/DDBJ databases">
        <title>Actinoallomurus iriomotensis NBRC 103684.</title>
        <authorList>
            <person name="Ichikawa N."/>
            <person name="Sato H."/>
            <person name="Tonouchi N."/>
        </authorList>
    </citation>
    <scope>NUCLEOTIDE SEQUENCE</scope>
    <source>
        <strain evidence="2">NBRC 103684</strain>
    </source>
</reference>
<evidence type="ECO:0000313" key="2">
    <source>
        <dbReference type="EMBL" id="GLY91645.1"/>
    </source>
</evidence>
<proteinExistence type="predicted"/>
<evidence type="ECO:0000313" key="3">
    <source>
        <dbReference type="Proteomes" id="UP001165074"/>
    </source>
</evidence>
<accession>A0A9W6SF31</accession>
<feature type="chain" id="PRO_5040885060" description="WxL domain-containing protein" evidence="1">
    <location>
        <begin position="35"/>
        <end position="197"/>
    </location>
</feature>
<keyword evidence="1" id="KW-0732">Signal</keyword>
<feature type="signal peptide" evidence="1">
    <location>
        <begin position="1"/>
        <end position="34"/>
    </location>
</feature>